<keyword evidence="2" id="KW-1185">Reference proteome</keyword>
<evidence type="ECO:0000313" key="1">
    <source>
        <dbReference type="EMBL" id="MBM2620873.1"/>
    </source>
</evidence>
<proteinExistence type="predicted"/>
<dbReference type="RefSeq" id="WP_203380847.1">
    <property type="nucleotide sequence ID" value="NZ_JAENHP010000016.1"/>
</dbReference>
<comment type="caution">
    <text evidence="1">The sequence shown here is derived from an EMBL/GenBank/DDBJ whole genome shotgun (WGS) entry which is preliminary data.</text>
</comment>
<protein>
    <submittedName>
        <fullName evidence="1">Uncharacterized protein</fullName>
    </submittedName>
</protein>
<accession>A0ABS2ANA5</accession>
<gene>
    <name evidence="1" type="ORF">JIG36_35770</name>
</gene>
<sequence length="107" mass="12524">MNLDIEDLEQPIDDVTEADIRAGLARLNSRYPRFAVLRIRPHYFIQTYALDDGRLDVDYREGGPDRAYVSPFPQTKEAVTDAFLSYLSDDNRWRTAFEWKRQPEEGP</sequence>
<evidence type="ECO:0000313" key="2">
    <source>
        <dbReference type="Proteomes" id="UP000632138"/>
    </source>
</evidence>
<dbReference type="EMBL" id="JAENHP010000016">
    <property type="protein sequence ID" value="MBM2620873.1"/>
    <property type="molecule type" value="Genomic_DNA"/>
</dbReference>
<reference evidence="1 2" key="1">
    <citation type="submission" date="2021-01" db="EMBL/GenBank/DDBJ databases">
        <title>Actinoplanes sp. nov. LDG1-06 isolated from lichen.</title>
        <authorList>
            <person name="Saeng-In P."/>
            <person name="Phongsopitanun W."/>
            <person name="Kanchanasin P."/>
            <person name="Yuki M."/>
            <person name="Kudo T."/>
            <person name="Ohkuma M."/>
            <person name="Tanasupawat S."/>
        </authorList>
    </citation>
    <scope>NUCLEOTIDE SEQUENCE [LARGE SCALE GENOMIC DNA]</scope>
    <source>
        <strain evidence="1 2">LDG1-06</strain>
    </source>
</reference>
<organism evidence="1 2">
    <name type="scientific">Paractinoplanes ovalisporus</name>
    <dbReference type="NCBI Taxonomy" id="2810368"/>
    <lineage>
        <taxon>Bacteria</taxon>
        <taxon>Bacillati</taxon>
        <taxon>Actinomycetota</taxon>
        <taxon>Actinomycetes</taxon>
        <taxon>Micromonosporales</taxon>
        <taxon>Micromonosporaceae</taxon>
        <taxon>Paractinoplanes</taxon>
    </lineage>
</organism>
<dbReference type="Proteomes" id="UP000632138">
    <property type="component" value="Unassembled WGS sequence"/>
</dbReference>
<name>A0ABS2ANA5_9ACTN</name>